<evidence type="ECO:0000256" key="3">
    <source>
        <dbReference type="ARBA" id="ARBA00022528"/>
    </source>
</evidence>
<dbReference type="Pfam" id="PF00504">
    <property type="entry name" value="Chloroa_b-bind"/>
    <property type="match status" value="1"/>
</dbReference>
<feature type="binding site" evidence="7">
    <location>
        <position position="287"/>
    </location>
    <ligand>
        <name>chlorophyll a</name>
        <dbReference type="ChEBI" id="CHEBI:58416"/>
        <label>1</label>
    </ligand>
</feature>
<dbReference type="InterPro" id="IPR001344">
    <property type="entry name" value="Chloro_AB-bd_pln"/>
</dbReference>
<dbReference type="PANTHER" id="PTHR21649">
    <property type="entry name" value="CHLOROPHYLL A/B BINDING PROTEIN"/>
    <property type="match status" value="1"/>
</dbReference>
<sequence>MAAMATMTPLIQTAIAGAPGGRPAPKQLLNSSPSTSSSRLICRAMSSDEEMANSTSNIGLSDVVTAIEQATAKTEPAAPEEPVLAAATTAPAAAPQQLTGTAEWYKLYGRSVAPTEDVRDVYYGPNRPLWKGPFTKPKDVPEHLKGEFPGDYGCDIFKLARLPANYARLRTQELMNARWAMLGITGCLGPELINPNSVSGYEPVWFKTGSQIFSEAGIDYLGVPGFVNAHSLFAVVVVQALLMGLSEYARIRFVPEGVDPFYPGGKTFDPLGFGSDPEILAELKVKEIKNGRLAMMAMAGLFAQGAVTGVSPLQNLHDYLHF</sequence>
<reference evidence="10" key="1">
    <citation type="submission" date="2020-06" db="EMBL/GenBank/DDBJ databases">
        <title>WGS assembly of Ceratodon purpureus strain R40.</title>
        <authorList>
            <person name="Carey S.B."/>
            <person name="Jenkins J."/>
            <person name="Shu S."/>
            <person name="Lovell J.T."/>
            <person name="Sreedasyam A."/>
            <person name="Maumus F."/>
            <person name="Tiley G.P."/>
            <person name="Fernandez-Pozo N."/>
            <person name="Barry K."/>
            <person name="Chen C."/>
            <person name="Wang M."/>
            <person name="Lipzen A."/>
            <person name="Daum C."/>
            <person name="Saski C.A."/>
            <person name="Payton A.C."/>
            <person name="Mcbreen J.C."/>
            <person name="Conrad R.E."/>
            <person name="Kollar L.M."/>
            <person name="Olsson S."/>
            <person name="Huttunen S."/>
            <person name="Landis J.B."/>
            <person name="Wickett N.J."/>
            <person name="Johnson M.G."/>
            <person name="Rensing S.A."/>
            <person name="Grimwood J."/>
            <person name="Schmutz J."/>
            <person name="Mcdaniel S.F."/>
        </authorList>
    </citation>
    <scope>NUCLEOTIDE SEQUENCE</scope>
    <source>
        <strain evidence="10">R40</strain>
    </source>
</reference>
<dbReference type="EMBL" id="CM026431">
    <property type="protein sequence ID" value="KAG0559317.1"/>
    <property type="molecule type" value="Genomic_DNA"/>
</dbReference>
<dbReference type="GO" id="GO:0009765">
    <property type="term" value="P:photosynthesis, light harvesting"/>
    <property type="evidence" value="ECO:0007669"/>
    <property type="project" value="InterPro"/>
</dbReference>
<feature type="binding site" evidence="7">
    <location>
        <position position="211"/>
    </location>
    <ligand>
        <name>chlorophyll a</name>
        <dbReference type="ChEBI" id="CHEBI:58416"/>
        <label>1</label>
    </ligand>
</feature>
<feature type="binding site" description="axial binding residue" evidence="7">
    <location>
        <position position="227"/>
    </location>
    <ligand>
        <name>chlorophyll b</name>
        <dbReference type="ChEBI" id="CHEBI:61721"/>
        <label>1</label>
    </ligand>
    <ligandPart>
        <name>Mg</name>
        <dbReference type="ChEBI" id="CHEBI:25107"/>
    </ligandPart>
</feature>
<dbReference type="GO" id="GO:0016168">
    <property type="term" value="F:chlorophyll binding"/>
    <property type="evidence" value="ECO:0007669"/>
    <property type="project" value="UniProtKB-KW"/>
</dbReference>
<gene>
    <name evidence="10" type="ORF">KC19_10G096100</name>
</gene>
<comment type="function">
    <text evidence="8">The light-harvesting complex (LHC) functions as a light receptor, it captures and delivers excitation energy to photosystems with which it is closely associated.</text>
</comment>
<feature type="binding site" description="axial binding residue" evidence="7">
    <location>
        <position position="231"/>
    </location>
    <ligand>
        <name>chlorophyll b</name>
        <dbReference type="ChEBI" id="CHEBI:61721"/>
        <label>1</label>
    </ligand>
    <ligandPart>
        <name>Mg</name>
        <dbReference type="ChEBI" id="CHEBI:25107"/>
    </ligandPart>
</feature>
<dbReference type="OrthoDB" id="423598at2759"/>
<feature type="binding site" evidence="7">
    <location>
        <position position="286"/>
    </location>
    <ligand>
        <name>chlorophyll a</name>
        <dbReference type="ChEBI" id="CHEBI:58416"/>
        <label>1</label>
    </ligand>
</feature>
<evidence type="ECO:0000313" key="10">
    <source>
        <dbReference type="EMBL" id="KAG0559317.1"/>
    </source>
</evidence>
<evidence type="ECO:0000256" key="5">
    <source>
        <dbReference type="ARBA" id="ARBA00022640"/>
    </source>
</evidence>
<accession>A0A8T0GL85</accession>
<dbReference type="GO" id="GO:0009522">
    <property type="term" value="C:photosystem I"/>
    <property type="evidence" value="ECO:0007669"/>
    <property type="project" value="UniProtKB-KW"/>
</dbReference>
<protein>
    <recommendedName>
        <fullName evidence="8">Chlorophyll a-b binding protein, chloroplastic</fullName>
    </recommendedName>
</protein>
<feature type="binding site" description="axial binding residue" evidence="7">
    <location>
        <position position="247"/>
    </location>
    <ligand>
        <name>chlorophyll b</name>
        <dbReference type="ChEBI" id="CHEBI:61721"/>
        <label>1</label>
    </ligand>
    <ligandPart>
        <name>Mg</name>
        <dbReference type="ChEBI" id="CHEBI:25107"/>
    </ligandPart>
</feature>
<name>A0A8T0GL85_CERPU</name>
<evidence type="ECO:0000313" key="11">
    <source>
        <dbReference type="Proteomes" id="UP000822688"/>
    </source>
</evidence>
<keyword evidence="3 8" id="KW-0150">Chloroplast</keyword>
<feature type="binding site" description="axial binding residue" evidence="7">
    <location>
        <position position="178"/>
    </location>
    <ligand>
        <name>chlorophyll b</name>
        <dbReference type="ChEBI" id="CHEBI:61721"/>
        <label>1</label>
    </ligand>
    <ligandPart>
        <name>Mg</name>
        <dbReference type="ChEBI" id="CHEBI:25107"/>
    </ligandPart>
</feature>
<evidence type="ECO:0000256" key="9">
    <source>
        <dbReference type="SAM" id="MobiDB-lite"/>
    </source>
</evidence>
<dbReference type="SUPFAM" id="SSF103511">
    <property type="entry name" value="Chlorophyll a-b binding protein"/>
    <property type="match status" value="1"/>
</dbReference>
<feature type="binding site" evidence="7">
    <location>
        <position position="290"/>
    </location>
    <ligand>
        <name>chlorophyll a</name>
        <dbReference type="ChEBI" id="CHEBI:58416"/>
        <label>1</label>
    </ligand>
</feature>
<keyword evidence="8" id="KW-0604">Photosystem II</keyword>
<comment type="caution">
    <text evidence="10">The sequence shown here is derived from an EMBL/GenBank/DDBJ whole genome shotgun (WGS) entry which is preliminary data.</text>
</comment>
<evidence type="ECO:0000256" key="6">
    <source>
        <dbReference type="ARBA" id="ARBA00022991"/>
    </source>
</evidence>
<keyword evidence="11" id="KW-1185">Reference proteome</keyword>
<evidence type="ECO:0000256" key="1">
    <source>
        <dbReference type="ARBA" id="ARBA00004334"/>
    </source>
</evidence>
<evidence type="ECO:0000256" key="8">
    <source>
        <dbReference type="RuleBase" id="RU363080"/>
    </source>
</evidence>
<feature type="region of interest" description="Disordered" evidence="9">
    <location>
        <begin position="17"/>
        <end position="37"/>
    </location>
</feature>
<keyword evidence="5 8" id="KW-0934">Plastid</keyword>
<keyword evidence="2 7" id="KW-0148">Chlorophyll</keyword>
<comment type="similarity">
    <text evidence="8">Belongs to the light-harvesting chlorophyll a/b-binding (LHC) protein family.</text>
</comment>
<evidence type="ECO:0000256" key="4">
    <source>
        <dbReference type="ARBA" id="ARBA00022531"/>
    </source>
</evidence>
<comment type="subcellular location">
    <subcellularLocation>
        <location evidence="1 8">Plastid</location>
        <location evidence="1 8">Chloroplast thylakoid membrane</location>
    </subcellularLocation>
</comment>
<feature type="binding site" evidence="7">
    <location>
        <position position="292"/>
    </location>
    <ligand>
        <name>chlorophyll a</name>
        <dbReference type="ChEBI" id="CHEBI:58416"/>
        <label>1</label>
    </ligand>
</feature>
<keyword evidence="6 8" id="KW-0157">Chromophore</keyword>
<evidence type="ECO:0000256" key="2">
    <source>
        <dbReference type="ARBA" id="ARBA00022494"/>
    </source>
</evidence>
<dbReference type="Gene3D" id="1.10.3460.10">
    <property type="entry name" value="Chlorophyll a/b binding protein domain"/>
    <property type="match status" value="1"/>
</dbReference>
<dbReference type="InterPro" id="IPR022796">
    <property type="entry name" value="Chloroa_b-bind"/>
</dbReference>
<organism evidence="10 11">
    <name type="scientific">Ceratodon purpureus</name>
    <name type="common">Fire moss</name>
    <name type="synonym">Dicranum purpureum</name>
    <dbReference type="NCBI Taxonomy" id="3225"/>
    <lineage>
        <taxon>Eukaryota</taxon>
        <taxon>Viridiplantae</taxon>
        <taxon>Streptophyta</taxon>
        <taxon>Embryophyta</taxon>
        <taxon>Bryophyta</taxon>
        <taxon>Bryophytina</taxon>
        <taxon>Bryopsida</taxon>
        <taxon>Dicranidae</taxon>
        <taxon>Pseudoditrichales</taxon>
        <taxon>Ditrichaceae</taxon>
        <taxon>Ceratodon</taxon>
    </lineage>
</organism>
<dbReference type="GO" id="GO:0009535">
    <property type="term" value="C:chloroplast thylakoid membrane"/>
    <property type="evidence" value="ECO:0007669"/>
    <property type="project" value="UniProtKB-SubCell"/>
</dbReference>
<feature type="binding site" description="axial binding residue" evidence="7">
    <location>
        <position position="239"/>
    </location>
    <ligand>
        <name>chlorophyll b</name>
        <dbReference type="ChEBI" id="CHEBI:61721"/>
        <label>1</label>
    </ligand>
    <ligandPart>
        <name>Mg</name>
        <dbReference type="ChEBI" id="CHEBI:25107"/>
    </ligandPart>
</feature>
<evidence type="ECO:0000256" key="7">
    <source>
        <dbReference type="PIRSR" id="PIRSR601344-1"/>
    </source>
</evidence>
<keyword evidence="8" id="KW-0793">Thylakoid</keyword>
<proteinExistence type="inferred from homology"/>
<dbReference type="AlphaFoldDB" id="A0A8T0GL85"/>
<feature type="binding site" evidence="7">
    <location>
        <position position="173"/>
    </location>
    <ligand>
        <name>chlorophyll a</name>
        <dbReference type="ChEBI" id="CHEBI:58416"/>
        <label>1</label>
    </ligand>
</feature>
<feature type="binding site" evidence="7">
    <location>
        <position position="221"/>
    </location>
    <ligand>
        <name>chlorophyll a</name>
        <dbReference type="ChEBI" id="CHEBI:58416"/>
        <label>1</label>
    </ligand>
</feature>
<dbReference type="GO" id="GO:0009523">
    <property type="term" value="C:photosystem II"/>
    <property type="evidence" value="ECO:0007669"/>
    <property type="project" value="UniProtKB-KW"/>
</dbReference>
<keyword evidence="4 8" id="KW-0602">Photosynthesis</keyword>
<dbReference type="Proteomes" id="UP000822688">
    <property type="component" value="Chromosome 10"/>
</dbReference>
<keyword evidence="8" id="KW-0603">Photosystem I</keyword>
<feature type="compositionally biased region" description="Low complexity" evidence="9">
    <location>
        <begin position="21"/>
        <end position="37"/>
    </location>
</feature>
<feature type="binding site" evidence="7">
    <location>
        <position position="304"/>
    </location>
    <ligand>
        <name>chlorophyll a</name>
        <dbReference type="ChEBI" id="CHEBI:58416"/>
        <label>1</label>
    </ligand>
</feature>